<gene>
    <name evidence="3" type="ORF">PVAP13_1NG165719</name>
</gene>
<dbReference type="PANTHER" id="PTHR35755">
    <property type="entry name" value="PROTEIN, PUTATIVE-RELATED"/>
    <property type="match status" value="1"/>
</dbReference>
<name>A0A8T0X5C3_PANVG</name>
<organism evidence="3 4">
    <name type="scientific">Panicum virgatum</name>
    <name type="common">Blackwell switchgrass</name>
    <dbReference type="NCBI Taxonomy" id="38727"/>
    <lineage>
        <taxon>Eukaryota</taxon>
        <taxon>Viridiplantae</taxon>
        <taxon>Streptophyta</taxon>
        <taxon>Embryophyta</taxon>
        <taxon>Tracheophyta</taxon>
        <taxon>Spermatophyta</taxon>
        <taxon>Magnoliopsida</taxon>
        <taxon>Liliopsida</taxon>
        <taxon>Poales</taxon>
        <taxon>Poaceae</taxon>
        <taxon>PACMAD clade</taxon>
        <taxon>Panicoideae</taxon>
        <taxon>Panicodae</taxon>
        <taxon>Paniceae</taxon>
        <taxon>Panicinae</taxon>
        <taxon>Panicum</taxon>
        <taxon>Panicum sect. Hiantes</taxon>
    </lineage>
</organism>
<protein>
    <submittedName>
        <fullName evidence="3">Uncharacterized protein</fullName>
    </submittedName>
</protein>
<keyword evidence="2" id="KW-0472">Membrane</keyword>
<keyword evidence="2" id="KW-0812">Transmembrane</keyword>
<keyword evidence="4" id="KW-1185">Reference proteome</keyword>
<evidence type="ECO:0000313" key="4">
    <source>
        <dbReference type="Proteomes" id="UP000823388"/>
    </source>
</evidence>
<sequence>RIGSLPLSIWSGFCEASRGTGETPKSQQSLSPVPPTMAQQKHQPAAGSGILDAVPLFVVVLLAAHVLALVFWMYKLASEKQPPRRKTQ</sequence>
<keyword evidence="2" id="KW-1133">Transmembrane helix</keyword>
<feature type="compositionally biased region" description="Polar residues" evidence="1">
    <location>
        <begin position="23"/>
        <end position="42"/>
    </location>
</feature>
<feature type="region of interest" description="Disordered" evidence="1">
    <location>
        <begin position="16"/>
        <end position="44"/>
    </location>
</feature>
<evidence type="ECO:0000256" key="1">
    <source>
        <dbReference type="SAM" id="MobiDB-lite"/>
    </source>
</evidence>
<comment type="caution">
    <text evidence="3">The sequence shown here is derived from an EMBL/GenBank/DDBJ whole genome shotgun (WGS) entry which is preliminary data.</text>
</comment>
<feature type="transmembrane region" description="Helical" evidence="2">
    <location>
        <begin position="53"/>
        <end position="74"/>
    </location>
</feature>
<reference evidence="3" key="1">
    <citation type="submission" date="2020-05" db="EMBL/GenBank/DDBJ databases">
        <title>WGS assembly of Panicum virgatum.</title>
        <authorList>
            <person name="Lovell J.T."/>
            <person name="Jenkins J."/>
            <person name="Shu S."/>
            <person name="Juenger T.E."/>
            <person name="Schmutz J."/>
        </authorList>
    </citation>
    <scope>NUCLEOTIDE SEQUENCE</scope>
    <source>
        <strain evidence="3">AP13</strain>
    </source>
</reference>
<proteinExistence type="predicted"/>
<evidence type="ECO:0000313" key="3">
    <source>
        <dbReference type="EMBL" id="KAG2650789.1"/>
    </source>
</evidence>
<accession>A0A8T0X5C3</accession>
<dbReference type="PANTHER" id="PTHR35755:SF1">
    <property type="entry name" value="TRANSMEMBRANE PROTEIN"/>
    <property type="match status" value="1"/>
</dbReference>
<dbReference type="Proteomes" id="UP000823388">
    <property type="component" value="Chromosome 1N"/>
</dbReference>
<evidence type="ECO:0000256" key="2">
    <source>
        <dbReference type="SAM" id="Phobius"/>
    </source>
</evidence>
<dbReference type="EMBL" id="CM029038">
    <property type="protein sequence ID" value="KAG2650789.1"/>
    <property type="molecule type" value="Genomic_DNA"/>
</dbReference>
<feature type="non-terminal residue" evidence="3">
    <location>
        <position position="1"/>
    </location>
</feature>
<dbReference type="AlphaFoldDB" id="A0A8T0X5C3"/>